<feature type="compositionally biased region" description="Polar residues" evidence="1">
    <location>
        <begin position="319"/>
        <end position="341"/>
    </location>
</feature>
<evidence type="ECO:0000313" key="3">
    <source>
        <dbReference type="EMBL" id="VDL99072.1"/>
    </source>
</evidence>
<evidence type="ECO:0000313" key="4">
    <source>
        <dbReference type="Proteomes" id="UP000275846"/>
    </source>
</evidence>
<evidence type="ECO:0000256" key="1">
    <source>
        <dbReference type="SAM" id="MobiDB-lite"/>
    </source>
</evidence>
<dbReference type="PANTHER" id="PTHR11453">
    <property type="entry name" value="ANION EXCHANGE PROTEIN"/>
    <property type="match status" value="1"/>
</dbReference>
<dbReference type="PRINTS" id="PR01232">
    <property type="entry name" value="NAHCO3TRSPRT"/>
</dbReference>
<dbReference type="GO" id="GO:0051453">
    <property type="term" value="P:regulation of intracellular pH"/>
    <property type="evidence" value="ECO:0007669"/>
    <property type="project" value="TreeGrafter"/>
</dbReference>
<dbReference type="InterPro" id="IPR013769">
    <property type="entry name" value="Band3_cytoplasmic_dom"/>
</dbReference>
<accession>A0A3P7CNG7</accession>
<feature type="compositionally biased region" description="Gly residues" evidence="1">
    <location>
        <begin position="356"/>
        <end position="373"/>
    </location>
</feature>
<dbReference type="EMBL" id="UYSU01037466">
    <property type="protein sequence ID" value="VDL99072.1"/>
    <property type="molecule type" value="Genomic_DNA"/>
</dbReference>
<feature type="region of interest" description="Disordered" evidence="1">
    <location>
        <begin position="290"/>
        <end position="398"/>
    </location>
</feature>
<evidence type="ECO:0000259" key="2">
    <source>
        <dbReference type="Pfam" id="PF07565"/>
    </source>
</evidence>
<keyword evidence="4" id="KW-1185">Reference proteome</keyword>
<dbReference type="GO" id="GO:0005886">
    <property type="term" value="C:plasma membrane"/>
    <property type="evidence" value="ECO:0007669"/>
    <property type="project" value="TreeGrafter"/>
</dbReference>
<organism evidence="3 4">
    <name type="scientific">Schistocephalus solidus</name>
    <name type="common">Tapeworm</name>
    <dbReference type="NCBI Taxonomy" id="70667"/>
    <lineage>
        <taxon>Eukaryota</taxon>
        <taxon>Metazoa</taxon>
        <taxon>Spiralia</taxon>
        <taxon>Lophotrochozoa</taxon>
        <taxon>Platyhelminthes</taxon>
        <taxon>Cestoda</taxon>
        <taxon>Eucestoda</taxon>
        <taxon>Diphyllobothriidea</taxon>
        <taxon>Diphyllobothriidae</taxon>
        <taxon>Schistocephalus</taxon>
    </lineage>
</organism>
<dbReference type="SUPFAM" id="SSF55804">
    <property type="entry name" value="Phoshotransferase/anion transport protein"/>
    <property type="match status" value="1"/>
</dbReference>
<protein>
    <recommendedName>
        <fullName evidence="2">Band 3 cytoplasmic domain-containing protein</fullName>
    </recommendedName>
</protein>
<dbReference type="InterPro" id="IPR003020">
    <property type="entry name" value="HCO3_transpt_euk"/>
</dbReference>
<dbReference type="InterPro" id="IPR003024">
    <property type="entry name" value="Na/HCO3_transpt"/>
</dbReference>
<dbReference type="STRING" id="70667.A0A3P7CNG7"/>
<feature type="region of interest" description="Disordered" evidence="1">
    <location>
        <begin position="54"/>
        <end position="74"/>
    </location>
</feature>
<dbReference type="AlphaFoldDB" id="A0A3P7CNG7"/>
<feature type="domain" description="Band 3 cytoplasmic" evidence="2">
    <location>
        <begin position="156"/>
        <end position="272"/>
    </location>
</feature>
<dbReference type="GO" id="GO:0008510">
    <property type="term" value="F:sodium:bicarbonate symporter activity"/>
    <property type="evidence" value="ECO:0007669"/>
    <property type="project" value="TreeGrafter"/>
</dbReference>
<dbReference type="Pfam" id="PF07565">
    <property type="entry name" value="Band_3_cyto"/>
    <property type="match status" value="1"/>
</dbReference>
<dbReference type="PANTHER" id="PTHR11453:SF36">
    <property type="entry name" value="ANION EXCHANGE PROTEIN"/>
    <property type="match status" value="1"/>
</dbReference>
<gene>
    <name evidence="3" type="ORF">SSLN_LOCUS12687</name>
</gene>
<dbReference type="Gene3D" id="3.40.930.10">
    <property type="entry name" value="Mannitol-specific EII, Chain A"/>
    <property type="match status" value="1"/>
</dbReference>
<proteinExistence type="predicted"/>
<dbReference type="GO" id="GO:0005452">
    <property type="term" value="F:solute:inorganic anion antiporter activity"/>
    <property type="evidence" value="ECO:0007669"/>
    <property type="project" value="InterPro"/>
</dbReference>
<dbReference type="Proteomes" id="UP000275846">
    <property type="component" value="Unassembled WGS sequence"/>
</dbReference>
<reference evidence="3 4" key="1">
    <citation type="submission" date="2018-11" db="EMBL/GenBank/DDBJ databases">
        <authorList>
            <consortium name="Pathogen Informatics"/>
        </authorList>
    </citation>
    <scope>NUCLEOTIDE SEQUENCE [LARGE SCALE GENOMIC DNA]</scope>
    <source>
        <strain evidence="3 4">NST_G2</strain>
    </source>
</reference>
<dbReference type="GO" id="GO:0008509">
    <property type="term" value="F:monoatomic anion transmembrane transporter activity"/>
    <property type="evidence" value="ECO:0007669"/>
    <property type="project" value="InterPro"/>
</dbReference>
<sequence length="455" mass="48550">MFYSSLVALRRFFNLPHACYFYAYPVSHVPSRSLIKSATNLGVNRMDTATAVTSDASVAGAPSTPSPENEPTSPLPVVLSVSPQGFRCNNCMTTPERVPAVILILMCFNTVPNEIAVRTVRALAGDHLLAFSDVIPARLSALQIQWNLFSVANRYDHHFFKKVPHGAEAVNILVGETDFLAHPVVAFARLKEAANLGEMTEVPVPTRFIFLLLGTQGNGHKYEQIGRAVGTLFSDEVFHEFAVRSTSKNDLLAGVDEFLSASLLLPPSQWDPKSRIDPPPTAPSEEIRRQLAAPSVGASASGRHQHHQQHQEADGNVGFLSSTVLSSPPSATPGDSGSENPSHIADIEAARSGASVGAGGGAGGSGGGGGGGTASQATEEAMDRNTNPALMRTGRGRRKSVIRRLSGNASFNPSACLLTTIARELPFSVACLNLKYLSTELQIYSSPFQMLAYRD</sequence>
<dbReference type="OrthoDB" id="1735926at2759"/>
<name>A0A3P7CNG7_SCHSO</name>
<dbReference type="InterPro" id="IPR016152">
    <property type="entry name" value="PTrfase/Anion_transptr"/>
</dbReference>